<accession>A0A816A8M7</accession>
<evidence type="ECO:0000313" key="1">
    <source>
        <dbReference type="EMBL" id="CAF1594820.1"/>
    </source>
</evidence>
<dbReference type="AlphaFoldDB" id="A0A816A8M7"/>
<dbReference type="OrthoDB" id="10038666at2759"/>
<evidence type="ECO:0000313" key="2">
    <source>
        <dbReference type="Proteomes" id="UP000663832"/>
    </source>
</evidence>
<sequence length="133" mass="15362">MTASMNFKEGSKESMESCPHFIYDAGFNRQKVKMDIEISDTIRWFTLQNGKESFANYFGDFDLDFLPAGSSLFFVFVDLELQTKSTRTLLFSCTTDKCNNQTSLQRILNALTLEENFQPFDILFNNNSKPFTE</sequence>
<name>A0A816A8M7_9BILA</name>
<dbReference type="EMBL" id="CAJNOM010001144">
    <property type="protein sequence ID" value="CAF1594820.1"/>
    <property type="molecule type" value="Genomic_DNA"/>
</dbReference>
<gene>
    <name evidence="1" type="ORF">QVE165_LOCUS51728</name>
</gene>
<keyword evidence="2" id="KW-1185">Reference proteome</keyword>
<reference evidence="1" key="1">
    <citation type="submission" date="2021-02" db="EMBL/GenBank/DDBJ databases">
        <authorList>
            <person name="Nowell W R."/>
        </authorList>
    </citation>
    <scope>NUCLEOTIDE SEQUENCE</scope>
</reference>
<proteinExistence type="predicted"/>
<dbReference type="Proteomes" id="UP000663832">
    <property type="component" value="Unassembled WGS sequence"/>
</dbReference>
<comment type="caution">
    <text evidence="1">The sequence shown here is derived from an EMBL/GenBank/DDBJ whole genome shotgun (WGS) entry which is preliminary data.</text>
</comment>
<protein>
    <submittedName>
        <fullName evidence="1">Uncharacterized protein</fullName>
    </submittedName>
</protein>
<organism evidence="1 2">
    <name type="scientific">Adineta steineri</name>
    <dbReference type="NCBI Taxonomy" id="433720"/>
    <lineage>
        <taxon>Eukaryota</taxon>
        <taxon>Metazoa</taxon>
        <taxon>Spiralia</taxon>
        <taxon>Gnathifera</taxon>
        <taxon>Rotifera</taxon>
        <taxon>Eurotatoria</taxon>
        <taxon>Bdelloidea</taxon>
        <taxon>Adinetida</taxon>
        <taxon>Adinetidae</taxon>
        <taxon>Adineta</taxon>
    </lineage>
</organism>